<dbReference type="PATRIC" id="fig|1051646.9.peg.156"/>
<keyword evidence="9 20" id="KW-0132">Cell division</keyword>
<evidence type="ECO:0000256" key="1">
    <source>
        <dbReference type="ARBA" id="ARBA00001974"/>
    </source>
</evidence>
<comment type="catalytic activity">
    <reaction evidence="19 20">
        <text>UDP-N-acetyl-alpha-D-muramate + NADP(+) = UDP-N-acetyl-3-O-(1-carboxyvinyl)-alpha-D-glucosamine + NADPH + H(+)</text>
        <dbReference type="Rhea" id="RHEA:12248"/>
        <dbReference type="ChEBI" id="CHEBI:15378"/>
        <dbReference type="ChEBI" id="CHEBI:57783"/>
        <dbReference type="ChEBI" id="CHEBI:58349"/>
        <dbReference type="ChEBI" id="CHEBI:68483"/>
        <dbReference type="ChEBI" id="CHEBI:70757"/>
        <dbReference type="EC" id="1.3.1.98"/>
    </reaction>
</comment>
<keyword evidence="17 20" id="KW-0961">Cell wall biogenesis/degradation</keyword>
<evidence type="ECO:0000256" key="4">
    <source>
        <dbReference type="ARBA" id="ARBA00004752"/>
    </source>
</evidence>
<dbReference type="GO" id="GO:0051301">
    <property type="term" value="P:cell division"/>
    <property type="evidence" value="ECO:0007669"/>
    <property type="project" value="UniProtKB-KW"/>
</dbReference>
<reference evidence="23 24" key="2">
    <citation type="journal article" date="2012" name="Int. J. Syst. Evol. Microbiol.">
        <title>Vibrio caribbeanicus sp. nov., isolated from the marine sponge Scleritoderma cyanea.</title>
        <authorList>
            <person name="Hoffmann M."/>
            <person name="Monday S.R."/>
            <person name="Allard M.W."/>
            <person name="Strain E.A."/>
            <person name="Whittaker P."/>
            <person name="Naum M."/>
            <person name="McCarthy P.J."/>
            <person name="Lopez J.V."/>
            <person name="Fischer M."/>
            <person name="Brown E.W."/>
        </authorList>
    </citation>
    <scope>NUCLEOTIDE SEQUENCE [LARGE SCALE GENOMIC DNA]</scope>
    <source>
        <strain evidence="23 24">ATCC 19109</strain>
    </source>
</reference>
<comment type="similarity">
    <text evidence="5 20">Belongs to the MurB family.</text>
</comment>
<dbReference type="InterPro" id="IPR003170">
    <property type="entry name" value="MurB"/>
</dbReference>
<feature type="active site" evidence="20">
    <location>
        <position position="331"/>
    </location>
</feature>
<dbReference type="SUPFAM" id="SSF56194">
    <property type="entry name" value="Uridine diphospho-N-Acetylenolpyruvylglucosamine reductase, MurB, C-terminal domain"/>
    <property type="match status" value="1"/>
</dbReference>
<dbReference type="InterPro" id="IPR036635">
    <property type="entry name" value="MurB_C_sf"/>
</dbReference>
<name>F9T0I9_9VIBR</name>
<reference evidence="23" key="1">
    <citation type="submission" date="2011-08" db="EMBL/GenBank/DDBJ databases">
        <authorList>
            <person name="Hoffman M."/>
            <person name="Strain E.A."/>
            <person name="Brown E."/>
            <person name="Allard M.W."/>
        </authorList>
    </citation>
    <scope>NUCLEOTIDE SEQUENCE</scope>
    <source>
        <strain evidence="23">ATCC 19109</strain>
    </source>
</reference>
<evidence type="ECO:0000256" key="14">
    <source>
        <dbReference type="ARBA" id="ARBA00022984"/>
    </source>
</evidence>
<comment type="function">
    <text evidence="2 20">Cell wall formation.</text>
</comment>
<evidence type="ECO:0000313" key="24">
    <source>
        <dbReference type="Proteomes" id="UP000003836"/>
    </source>
</evidence>
<evidence type="ECO:0000256" key="15">
    <source>
        <dbReference type="ARBA" id="ARBA00023002"/>
    </source>
</evidence>
<dbReference type="Gene3D" id="3.90.78.10">
    <property type="entry name" value="UDP-N-acetylenolpyruvoylglucosamine reductase, C-terminal domain"/>
    <property type="match status" value="1"/>
</dbReference>
<sequence length="351" mass="39202">MNPMQILANADLSRCHTFSISQTCSYLVEVTTVEEIKHVYQKQEWLSLPKLILGKGSNVLFTQPYQGVVVLNKLLGKSVSETETHWHLHIAGGEDWPSLVKWSVEQGYFGLENLALIPGCAGSAPIQNIGAYGVELKDTCEYVDVLCLETFNTKRLSAEECQFGYRDSIFKHELFEKVMVVAIGLKLPKQWSANIEYGPLQSLQSETLTAQQVFERVCQIRMEKLPDPAKLGNAGSFFKNPVISNQQFENLSKQFPNIAAYPTQNGAKIAAGWLIDQCQLKGHQIGGAQVHPKQALVLVNTNNASANDVLKLAETVRQTVLEKYQIELEHEVRFIGSHAETNLETILESQQ</sequence>
<dbReference type="NCBIfam" id="NF000755">
    <property type="entry name" value="PRK00046.1"/>
    <property type="match status" value="1"/>
</dbReference>
<evidence type="ECO:0000256" key="7">
    <source>
        <dbReference type="ARBA" id="ARBA00015188"/>
    </source>
</evidence>
<dbReference type="GO" id="GO:0008762">
    <property type="term" value="F:UDP-N-acetylmuramate dehydrogenase activity"/>
    <property type="evidence" value="ECO:0007669"/>
    <property type="project" value="UniProtKB-UniRule"/>
</dbReference>
<dbReference type="PANTHER" id="PTHR21071:SF4">
    <property type="entry name" value="UDP-N-ACETYLENOLPYRUVOYLGLUCOSAMINE REDUCTASE"/>
    <property type="match status" value="1"/>
</dbReference>
<keyword evidence="16 20" id="KW-0131">Cell cycle</keyword>
<dbReference type="EMBL" id="CP009354">
    <property type="protein sequence ID" value="AIW12772.1"/>
    <property type="molecule type" value="Genomic_DNA"/>
</dbReference>
<dbReference type="HOGENOM" id="CLU_035304_0_0_6"/>
<evidence type="ECO:0000256" key="17">
    <source>
        <dbReference type="ARBA" id="ARBA00023316"/>
    </source>
</evidence>
<dbReference type="GO" id="GO:0005829">
    <property type="term" value="C:cytosol"/>
    <property type="evidence" value="ECO:0007669"/>
    <property type="project" value="TreeGrafter"/>
</dbReference>
<dbReference type="InterPro" id="IPR036318">
    <property type="entry name" value="FAD-bd_PCMH-like_sf"/>
</dbReference>
<feature type="active site" description="Proton donor" evidence="20">
    <location>
        <position position="236"/>
    </location>
</feature>
<comment type="cofactor">
    <cofactor evidence="1 20">
        <name>FAD</name>
        <dbReference type="ChEBI" id="CHEBI:57692"/>
    </cofactor>
</comment>
<organism evidence="22 25">
    <name type="scientific">Vibrio tubiashii ATCC 19109</name>
    <dbReference type="NCBI Taxonomy" id="1051646"/>
    <lineage>
        <taxon>Bacteria</taxon>
        <taxon>Pseudomonadati</taxon>
        <taxon>Pseudomonadota</taxon>
        <taxon>Gammaproteobacteria</taxon>
        <taxon>Vibrionales</taxon>
        <taxon>Vibrionaceae</taxon>
        <taxon>Vibrio</taxon>
        <taxon>Vibrio oreintalis group</taxon>
    </lineage>
</organism>
<dbReference type="KEGG" id="vtu:IX91_00815"/>
<evidence type="ECO:0000256" key="16">
    <source>
        <dbReference type="ARBA" id="ARBA00023306"/>
    </source>
</evidence>
<evidence type="ECO:0000256" key="20">
    <source>
        <dbReference type="HAMAP-Rule" id="MF_00037"/>
    </source>
</evidence>
<dbReference type="eggNOG" id="COG0812">
    <property type="taxonomic scope" value="Bacteria"/>
</dbReference>
<dbReference type="InterPro" id="IPR016166">
    <property type="entry name" value="FAD-bd_PCMH"/>
</dbReference>
<evidence type="ECO:0000256" key="3">
    <source>
        <dbReference type="ARBA" id="ARBA00004496"/>
    </source>
</evidence>
<evidence type="ECO:0000313" key="22">
    <source>
        <dbReference type="EMBL" id="AIW12772.1"/>
    </source>
</evidence>
<dbReference type="EMBL" id="AFWI01000013">
    <property type="protein sequence ID" value="EGU58749.1"/>
    <property type="molecule type" value="Genomic_DNA"/>
</dbReference>
<dbReference type="UniPathway" id="UPA00219"/>
<dbReference type="AlphaFoldDB" id="F9T0I9"/>
<dbReference type="InterPro" id="IPR011601">
    <property type="entry name" value="MurB_C"/>
</dbReference>
<evidence type="ECO:0000256" key="18">
    <source>
        <dbReference type="ARBA" id="ARBA00031026"/>
    </source>
</evidence>
<dbReference type="Gene3D" id="3.30.43.10">
    <property type="entry name" value="Uridine Diphospho-n-acetylenolpyruvylglucosamine Reductase, domain 2"/>
    <property type="match status" value="1"/>
</dbReference>
<dbReference type="EC" id="1.3.1.98" evidence="6 20"/>
<protein>
    <recommendedName>
        <fullName evidence="7 20">UDP-N-acetylenolpyruvoylglucosamine reductase</fullName>
        <ecNumber evidence="6 20">1.3.1.98</ecNumber>
    </recommendedName>
    <alternativeName>
        <fullName evidence="18 20">UDP-N-acetylmuramate dehydrogenase</fullName>
    </alternativeName>
</protein>
<dbReference type="Gene3D" id="3.30.465.10">
    <property type="match status" value="1"/>
</dbReference>
<keyword evidence="24" id="KW-1185">Reference proteome</keyword>
<evidence type="ECO:0000256" key="8">
    <source>
        <dbReference type="ARBA" id="ARBA00022490"/>
    </source>
</evidence>
<dbReference type="InterPro" id="IPR016169">
    <property type="entry name" value="FAD-bd_PCMH_sub2"/>
</dbReference>
<keyword evidence="12 20" id="KW-0521">NADP</keyword>
<dbReference type="Proteomes" id="UP000030071">
    <property type="component" value="Chromosome 1"/>
</dbReference>
<evidence type="ECO:0000256" key="19">
    <source>
        <dbReference type="ARBA" id="ARBA00048914"/>
    </source>
</evidence>
<dbReference type="InterPro" id="IPR016167">
    <property type="entry name" value="FAD-bd_PCMH_sub1"/>
</dbReference>
<evidence type="ECO:0000256" key="2">
    <source>
        <dbReference type="ARBA" id="ARBA00003921"/>
    </source>
</evidence>
<evidence type="ECO:0000256" key="12">
    <source>
        <dbReference type="ARBA" id="ARBA00022857"/>
    </source>
</evidence>
<dbReference type="Pfam" id="PF02873">
    <property type="entry name" value="MurB_C"/>
    <property type="match status" value="1"/>
</dbReference>
<evidence type="ECO:0000256" key="11">
    <source>
        <dbReference type="ARBA" id="ARBA00022827"/>
    </source>
</evidence>
<comment type="pathway">
    <text evidence="4 20">Cell wall biogenesis; peptidoglycan biosynthesis.</text>
</comment>
<keyword evidence="14 20" id="KW-0573">Peptidoglycan synthesis</keyword>
<evidence type="ECO:0000256" key="13">
    <source>
        <dbReference type="ARBA" id="ARBA00022960"/>
    </source>
</evidence>
<reference evidence="22 25" key="3">
    <citation type="submission" date="2014-08" db="EMBL/GenBank/DDBJ databases">
        <title>First Complete Genome Sequence of the Shellfish Pathogen Vibrio tubiashii.</title>
        <authorList>
            <person name="Richards G.P."/>
            <person name="Needleman D.S."/>
            <person name="Watson M.A."/>
            <person name="Bono J.L."/>
        </authorList>
    </citation>
    <scope>NUCLEOTIDE SEQUENCE [LARGE SCALE GENOMIC DNA]</scope>
    <source>
        <strain evidence="22 25">ATCC 19109</strain>
    </source>
</reference>
<dbReference type="STRING" id="1051646.IX91_00815"/>
<evidence type="ECO:0000256" key="6">
    <source>
        <dbReference type="ARBA" id="ARBA00012518"/>
    </source>
</evidence>
<dbReference type="HAMAP" id="MF_00037">
    <property type="entry name" value="MurB"/>
    <property type="match status" value="1"/>
</dbReference>
<evidence type="ECO:0000313" key="25">
    <source>
        <dbReference type="Proteomes" id="UP000030071"/>
    </source>
</evidence>
<feature type="domain" description="FAD-binding PCMH-type" evidence="21">
    <location>
        <begin position="19"/>
        <end position="190"/>
    </location>
</feature>
<evidence type="ECO:0000259" key="21">
    <source>
        <dbReference type="PROSITE" id="PS51387"/>
    </source>
</evidence>
<keyword evidence="10 20" id="KW-0285">Flavoprotein</keyword>
<comment type="subcellular location">
    <subcellularLocation>
        <location evidence="3 20">Cytoplasm</location>
    </subcellularLocation>
</comment>
<dbReference type="SUPFAM" id="SSF56176">
    <property type="entry name" value="FAD-binding/transporter-associated domain-like"/>
    <property type="match status" value="1"/>
</dbReference>
<dbReference type="GO" id="GO:0009252">
    <property type="term" value="P:peptidoglycan biosynthetic process"/>
    <property type="evidence" value="ECO:0007669"/>
    <property type="project" value="UniProtKB-UniRule"/>
</dbReference>
<dbReference type="Proteomes" id="UP000003836">
    <property type="component" value="Unassembled WGS sequence"/>
</dbReference>
<evidence type="ECO:0000256" key="5">
    <source>
        <dbReference type="ARBA" id="ARBA00010485"/>
    </source>
</evidence>
<dbReference type="GO" id="GO:0071949">
    <property type="term" value="F:FAD binding"/>
    <property type="evidence" value="ECO:0007669"/>
    <property type="project" value="InterPro"/>
</dbReference>
<evidence type="ECO:0000256" key="10">
    <source>
        <dbReference type="ARBA" id="ARBA00022630"/>
    </source>
</evidence>
<dbReference type="Pfam" id="PF01565">
    <property type="entry name" value="FAD_binding_4"/>
    <property type="match status" value="1"/>
</dbReference>
<proteinExistence type="inferred from homology"/>
<keyword evidence="15 20" id="KW-0560">Oxidoreductase</keyword>
<feature type="active site" evidence="20">
    <location>
        <position position="166"/>
    </location>
</feature>
<dbReference type="GO" id="GO:0008360">
    <property type="term" value="P:regulation of cell shape"/>
    <property type="evidence" value="ECO:0007669"/>
    <property type="project" value="UniProtKB-KW"/>
</dbReference>
<keyword evidence="13 20" id="KW-0133">Cell shape</keyword>
<dbReference type="InterPro" id="IPR006094">
    <property type="entry name" value="Oxid_FAD_bind_N"/>
</dbReference>
<evidence type="ECO:0000256" key="9">
    <source>
        <dbReference type="ARBA" id="ARBA00022618"/>
    </source>
</evidence>
<dbReference type="PANTHER" id="PTHR21071">
    <property type="entry name" value="UDP-N-ACETYLENOLPYRUVOYLGLUCOSAMINE REDUCTASE"/>
    <property type="match status" value="1"/>
</dbReference>
<evidence type="ECO:0000313" key="23">
    <source>
        <dbReference type="EMBL" id="EGU58749.1"/>
    </source>
</evidence>
<dbReference type="GO" id="GO:0071555">
    <property type="term" value="P:cell wall organization"/>
    <property type="evidence" value="ECO:0007669"/>
    <property type="project" value="UniProtKB-KW"/>
</dbReference>
<keyword evidence="8 20" id="KW-0963">Cytoplasm</keyword>
<dbReference type="NCBIfam" id="TIGR00179">
    <property type="entry name" value="murB"/>
    <property type="match status" value="1"/>
</dbReference>
<accession>F9T0I9</accession>
<dbReference type="PROSITE" id="PS51387">
    <property type="entry name" value="FAD_PCMH"/>
    <property type="match status" value="1"/>
</dbReference>
<gene>
    <name evidence="20 23" type="primary">murB</name>
    <name evidence="22" type="ORF">IX91_00815</name>
    <name evidence="23" type="ORF">VITU9109_13172</name>
</gene>
<keyword evidence="11 20" id="KW-0274">FAD</keyword>